<sequence>MGKKLGVVIVGVNGAVASTVIAGVELMVRGLAPRVGMLTEPGNPAPGEQILDHLSFTALEDIVFGGWDLQFSDVYAATKHHGVLPDAQLDQVKDKLQAIKPWPAVFSGEYAANAKGDNVVKVKNFREELAHIEKTITDFKKANNCETVVMVNLASTERYQELLDVHKTLAAFEKGLDENHSAIAPAMRYFYVANKLGVPYCNFAPSLTNIPALQEQANELRNPYCGMDGKTGQTLLKTALASMFRLRNLKVVGWYSVNFLGNNDGLVLDNPASNKTKVLSKAAVLDSIVGYRVENHQVHIHYYKPRGDAKEAWDNIDIGGFCGVPMQMKINFLCQDSILAAPLVLDMVRLVEVAKARGEKGIQRQLSIYFKSPYTGEGEKAEHDVFEQERMLMKWCREHADKK</sequence>
<dbReference type="SUPFAM" id="SSF51735">
    <property type="entry name" value="NAD(P)-binding Rossmann-fold domains"/>
    <property type="match status" value="1"/>
</dbReference>
<dbReference type="AlphaFoldDB" id="A0A0F6W3I4"/>
<evidence type="ECO:0000313" key="3">
    <source>
        <dbReference type="EMBL" id="AKF06371.1"/>
    </source>
</evidence>
<dbReference type="STRING" id="927083.DB32_003520"/>
<comment type="similarity">
    <text evidence="1">Belongs to the myo-inositol 1-phosphate synthase family.</text>
</comment>
<evidence type="ECO:0000256" key="1">
    <source>
        <dbReference type="ARBA" id="ARBA00010813"/>
    </source>
</evidence>
<dbReference type="GO" id="GO:0006021">
    <property type="term" value="P:inositol biosynthetic process"/>
    <property type="evidence" value="ECO:0007669"/>
    <property type="project" value="InterPro"/>
</dbReference>
<dbReference type="PIRSF" id="PIRSF015578">
    <property type="entry name" value="Myoinos-ppht_syn"/>
    <property type="match status" value="1"/>
</dbReference>
<dbReference type="InterPro" id="IPR036291">
    <property type="entry name" value="NAD(P)-bd_dom_sf"/>
</dbReference>
<dbReference type="GO" id="GO:0008654">
    <property type="term" value="P:phospholipid biosynthetic process"/>
    <property type="evidence" value="ECO:0007669"/>
    <property type="project" value="InterPro"/>
</dbReference>
<dbReference type="OrthoDB" id="729130at2"/>
<proteinExistence type="inferred from homology"/>
<reference evidence="3 4" key="1">
    <citation type="submission" date="2015-03" db="EMBL/GenBank/DDBJ databases">
        <title>Genome assembly of Sandaracinus amylolyticus DSM 53668.</title>
        <authorList>
            <person name="Sharma G."/>
            <person name="Subramanian S."/>
        </authorList>
    </citation>
    <scope>NUCLEOTIDE SEQUENCE [LARGE SCALE GENOMIC DNA]</scope>
    <source>
        <strain evidence="3 4">DSM 53668</strain>
    </source>
</reference>
<dbReference type="InterPro" id="IPR002587">
    <property type="entry name" value="Myo-inos-1-P_Synthase"/>
</dbReference>
<dbReference type="Gene3D" id="3.40.50.720">
    <property type="entry name" value="NAD(P)-binding Rossmann-like Domain"/>
    <property type="match status" value="1"/>
</dbReference>
<feature type="domain" description="Myo-inositol-1-phosphate synthase GAPDH-like" evidence="2">
    <location>
        <begin position="232"/>
        <end position="337"/>
    </location>
</feature>
<dbReference type="Gene3D" id="3.30.360.10">
    <property type="entry name" value="Dihydrodipicolinate Reductase, domain 2"/>
    <property type="match status" value="1"/>
</dbReference>
<dbReference type="RefSeq" id="WP_053233550.1">
    <property type="nucleotide sequence ID" value="NZ_CP011125.1"/>
</dbReference>
<evidence type="ECO:0000259" key="2">
    <source>
        <dbReference type="Pfam" id="PF01658"/>
    </source>
</evidence>
<protein>
    <submittedName>
        <fullName evidence="3">Inositol-1-phosphate synthase</fullName>
    </submittedName>
</protein>
<dbReference type="InterPro" id="IPR013021">
    <property type="entry name" value="Myo-inos-1-P_Synthase_GAPDH"/>
</dbReference>
<keyword evidence="4" id="KW-1185">Reference proteome</keyword>
<dbReference type="EMBL" id="CP011125">
    <property type="protein sequence ID" value="AKF06371.1"/>
    <property type="molecule type" value="Genomic_DNA"/>
</dbReference>
<organism evidence="3 4">
    <name type="scientific">Sandaracinus amylolyticus</name>
    <dbReference type="NCBI Taxonomy" id="927083"/>
    <lineage>
        <taxon>Bacteria</taxon>
        <taxon>Pseudomonadati</taxon>
        <taxon>Myxococcota</taxon>
        <taxon>Polyangia</taxon>
        <taxon>Polyangiales</taxon>
        <taxon>Sandaracinaceae</taxon>
        <taxon>Sandaracinus</taxon>
    </lineage>
</organism>
<dbReference type="PANTHER" id="PTHR11510">
    <property type="entry name" value="MYO-INOSITOL-1 PHOSPHATE SYNTHASE"/>
    <property type="match status" value="1"/>
</dbReference>
<dbReference type="SUPFAM" id="SSF55347">
    <property type="entry name" value="Glyceraldehyde-3-phosphate dehydrogenase-like, C-terminal domain"/>
    <property type="match status" value="1"/>
</dbReference>
<gene>
    <name evidence="3" type="ORF">DB32_003520</name>
</gene>
<evidence type="ECO:0000313" key="4">
    <source>
        <dbReference type="Proteomes" id="UP000034883"/>
    </source>
</evidence>
<dbReference type="KEGG" id="samy:DB32_003520"/>
<dbReference type="Proteomes" id="UP000034883">
    <property type="component" value="Chromosome"/>
</dbReference>
<name>A0A0F6W3I4_9BACT</name>
<dbReference type="Pfam" id="PF01658">
    <property type="entry name" value="Inos-1-P_synth"/>
    <property type="match status" value="1"/>
</dbReference>
<dbReference type="Pfam" id="PF07994">
    <property type="entry name" value="NAD_binding_5"/>
    <property type="match status" value="1"/>
</dbReference>
<accession>A0A0F6W3I4</accession>
<dbReference type="GO" id="GO:0004512">
    <property type="term" value="F:inositol-3-phosphate synthase activity"/>
    <property type="evidence" value="ECO:0007669"/>
    <property type="project" value="InterPro"/>
</dbReference>